<dbReference type="Proteomes" id="UP000321617">
    <property type="component" value="Unassembled WGS sequence"/>
</dbReference>
<dbReference type="RefSeq" id="WP_147139325.1">
    <property type="nucleotide sequence ID" value="NZ_BAABIJ010000002.1"/>
</dbReference>
<dbReference type="EMBL" id="VLLL01000006">
    <property type="protein sequence ID" value="TWJ12310.1"/>
    <property type="molecule type" value="Genomic_DNA"/>
</dbReference>
<name>A0A562V339_9ACTN</name>
<keyword evidence="1" id="KW-1133">Transmembrane helix</keyword>
<feature type="transmembrane region" description="Helical" evidence="1">
    <location>
        <begin position="60"/>
        <end position="83"/>
    </location>
</feature>
<keyword evidence="1" id="KW-0812">Transmembrane</keyword>
<comment type="caution">
    <text evidence="2">The sequence shown here is derived from an EMBL/GenBank/DDBJ whole genome shotgun (WGS) entry which is preliminary data.</text>
</comment>
<evidence type="ECO:0008006" key="4">
    <source>
        <dbReference type="Google" id="ProtNLM"/>
    </source>
</evidence>
<organism evidence="2 3">
    <name type="scientific">Stackebrandtia albiflava</name>
    <dbReference type="NCBI Taxonomy" id="406432"/>
    <lineage>
        <taxon>Bacteria</taxon>
        <taxon>Bacillati</taxon>
        <taxon>Actinomycetota</taxon>
        <taxon>Actinomycetes</taxon>
        <taxon>Glycomycetales</taxon>
        <taxon>Glycomycetaceae</taxon>
        <taxon>Stackebrandtia</taxon>
    </lineage>
</organism>
<evidence type="ECO:0000256" key="1">
    <source>
        <dbReference type="SAM" id="Phobius"/>
    </source>
</evidence>
<evidence type="ECO:0000313" key="2">
    <source>
        <dbReference type="EMBL" id="TWJ12310.1"/>
    </source>
</evidence>
<feature type="transmembrane region" description="Helical" evidence="1">
    <location>
        <begin position="234"/>
        <end position="258"/>
    </location>
</feature>
<dbReference type="AlphaFoldDB" id="A0A562V339"/>
<keyword evidence="1" id="KW-0472">Membrane</keyword>
<keyword evidence="3" id="KW-1185">Reference proteome</keyword>
<reference evidence="2 3" key="1">
    <citation type="journal article" date="2013" name="Stand. Genomic Sci.">
        <title>Genomic Encyclopedia of Type Strains, Phase I: The one thousand microbial genomes (KMG-I) project.</title>
        <authorList>
            <person name="Kyrpides N.C."/>
            <person name="Woyke T."/>
            <person name="Eisen J.A."/>
            <person name="Garrity G."/>
            <person name="Lilburn T.G."/>
            <person name="Beck B.J."/>
            <person name="Whitman W.B."/>
            <person name="Hugenholtz P."/>
            <person name="Klenk H.P."/>
        </authorList>
    </citation>
    <scope>NUCLEOTIDE SEQUENCE [LARGE SCALE GENOMIC DNA]</scope>
    <source>
        <strain evidence="2 3">DSM 45044</strain>
    </source>
</reference>
<sequence length="641" mass="69257">MTSRAPSRGRTLLDALLVVGVTWGALVVLCVAGLAAAAVAGGLVWWAAASPSALPATGGLVLLGVPVALWVAADMWLGVVLVYQGLRVDRPFGYSLSYEAAPGLWAMVWEAAAALDVPPPAEIRVTPMLNLGLDSPPRSVGRPVGIDRLYIGMPVLAMATPADLRALLAREFAFFAGTEGRLRREAFRFRLRSLSRRAAERRGPAALLVRWWIEVRRWALSTTSLRTKRSADRAAAGIVGAVAIRHALWSIALWSAAWEEFVAGRLSADQSEVVAPRRTYAAFTDFAVARLEYFGRRVTEGMVPGLWTDAEELGTRFAALAAEADMPPDAPVPPTGATGLPMITDFDALASVLEPKLFTLGRTELLDWPDYLEAVTARPRRRVAEAAYRGLTAVAGPDAARLSFVLDEVAAGRGAMLFRALNTAGMPTAWFAEMIWVAAFDSGVLDIREDDDTGEVAVFDRDGKFFHARRIADLLSPAPESAVEVRAALEKLGVDLALAHGNPYDAADPVPCSGIVAVDVNGVVGDLVITDVGLLFLAGTGPGAEGAHDRLATVLSRYPIRSLMERSAAWLPWSEVFRASVSGPSVWWELTTRSRYRVKESPRRVRITTSDMRTHVIRWTDRTESLPAALDFLTHGLGLDH</sequence>
<protein>
    <recommendedName>
        <fullName evidence="4">Zn-dependent protease with chaperone function</fullName>
    </recommendedName>
</protein>
<gene>
    <name evidence="2" type="ORF">LX16_3066</name>
</gene>
<proteinExistence type="predicted"/>
<dbReference type="OrthoDB" id="155290at2"/>
<evidence type="ECO:0000313" key="3">
    <source>
        <dbReference type="Proteomes" id="UP000321617"/>
    </source>
</evidence>
<feature type="transmembrane region" description="Helical" evidence="1">
    <location>
        <begin position="12"/>
        <end position="40"/>
    </location>
</feature>
<accession>A0A562V339</accession>